<feature type="region of interest" description="Disordered" evidence="5">
    <location>
        <begin position="293"/>
        <end position="313"/>
    </location>
</feature>
<evidence type="ECO:0000256" key="5">
    <source>
        <dbReference type="SAM" id="MobiDB-lite"/>
    </source>
</evidence>
<evidence type="ECO:0000256" key="1">
    <source>
        <dbReference type="ARBA" id="ARBA00005234"/>
    </source>
</evidence>
<dbReference type="PROSITE" id="PS50600">
    <property type="entry name" value="ULP_PROTEASE"/>
    <property type="match status" value="1"/>
</dbReference>
<feature type="compositionally biased region" description="Basic and acidic residues" evidence="5">
    <location>
        <begin position="298"/>
        <end position="313"/>
    </location>
</feature>
<dbReference type="SUPFAM" id="SSF54001">
    <property type="entry name" value="Cysteine proteinases"/>
    <property type="match status" value="1"/>
</dbReference>
<dbReference type="EMBL" id="CAXAMN010027850">
    <property type="protein sequence ID" value="CAK9113398.1"/>
    <property type="molecule type" value="Genomic_DNA"/>
</dbReference>
<gene>
    <name evidence="7" type="ORF">CCMP2556_LOCUS52486</name>
</gene>
<evidence type="ECO:0000313" key="8">
    <source>
        <dbReference type="Proteomes" id="UP001642484"/>
    </source>
</evidence>
<feature type="coiled-coil region" evidence="4">
    <location>
        <begin position="187"/>
        <end position="232"/>
    </location>
</feature>
<keyword evidence="3" id="KW-0378">Hydrolase</keyword>
<comment type="caution">
    <text evidence="7">The sequence shown here is derived from an EMBL/GenBank/DDBJ whole genome shotgun (WGS) entry which is preliminary data.</text>
</comment>
<proteinExistence type="inferred from homology"/>
<dbReference type="Proteomes" id="UP001642484">
    <property type="component" value="Unassembled WGS sequence"/>
</dbReference>
<feature type="domain" description="Ubiquitin-like protease family profile" evidence="6">
    <location>
        <begin position="1"/>
        <end position="158"/>
    </location>
</feature>
<evidence type="ECO:0000256" key="4">
    <source>
        <dbReference type="SAM" id="Coils"/>
    </source>
</evidence>
<keyword evidence="2" id="KW-0645">Protease</keyword>
<sequence length="333" mass="38645">MEDEIMLMPLAESGFLEDQQIMACWGWMKWQLKIPDDIFFMEPSLPYRLGLKEGSATMEGAREEILQVTKGMRQVLVPCQGQNPDHWTLLVANRAEDGKFRFRYYETLEVMHKDCLEAAKRLATVLNEDQEPAVFRENTIRQKGADCGFYVVAYSEQAASESKEGPAPRGWPEQIKAAWENRISFIMKVLKQEHEKLMQAKKHVEKLEKERKDKKQAKIKELQDKLKKMKDITTAAAISAQALLDKNSQYFQESSDVGMESEVEALDEDLEDLSKKVQWVRSLEELSNAEHCWGTRSTPREPPDPWVRRVRSAERGGRAEEFEACLRMDRRIW</sequence>
<dbReference type="InterPro" id="IPR003653">
    <property type="entry name" value="Peptidase_C48_C"/>
</dbReference>
<dbReference type="InterPro" id="IPR038765">
    <property type="entry name" value="Papain-like_cys_pep_sf"/>
</dbReference>
<evidence type="ECO:0000313" key="7">
    <source>
        <dbReference type="EMBL" id="CAK9113398.1"/>
    </source>
</evidence>
<organism evidence="7 8">
    <name type="scientific">Durusdinium trenchii</name>
    <dbReference type="NCBI Taxonomy" id="1381693"/>
    <lineage>
        <taxon>Eukaryota</taxon>
        <taxon>Sar</taxon>
        <taxon>Alveolata</taxon>
        <taxon>Dinophyceae</taxon>
        <taxon>Suessiales</taxon>
        <taxon>Symbiodiniaceae</taxon>
        <taxon>Durusdinium</taxon>
    </lineage>
</organism>
<evidence type="ECO:0000256" key="2">
    <source>
        <dbReference type="ARBA" id="ARBA00022670"/>
    </source>
</evidence>
<accession>A0ABP0SLV5</accession>
<keyword evidence="8" id="KW-1185">Reference proteome</keyword>
<dbReference type="Gene3D" id="3.40.395.10">
    <property type="entry name" value="Adenoviral Proteinase, Chain A"/>
    <property type="match status" value="1"/>
</dbReference>
<name>A0ABP0SLV5_9DINO</name>
<protein>
    <recommendedName>
        <fullName evidence="6">Ubiquitin-like protease family profile domain-containing protein</fullName>
    </recommendedName>
</protein>
<reference evidence="7 8" key="1">
    <citation type="submission" date="2024-02" db="EMBL/GenBank/DDBJ databases">
        <authorList>
            <person name="Chen Y."/>
            <person name="Shah S."/>
            <person name="Dougan E. K."/>
            <person name="Thang M."/>
            <person name="Chan C."/>
        </authorList>
    </citation>
    <scope>NUCLEOTIDE SEQUENCE [LARGE SCALE GENOMIC DNA]</scope>
</reference>
<comment type="similarity">
    <text evidence="1">Belongs to the peptidase C48 family.</text>
</comment>
<keyword evidence="4" id="KW-0175">Coiled coil</keyword>
<evidence type="ECO:0000259" key="6">
    <source>
        <dbReference type="PROSITE" id="PS50600"/>
    </source>
</evidence>
<evidence type="ECO:0000256" key="3">
    <source>
        <dbReference type="ARBA" id="ARBA00022801"/>
    </source>
</evidence>